<feature type="compositionally biased region" description="Polar residues" evidence="1">
    <location>
        <begin position="444"/>
        <end position="457"/>
    </location>
</feature>
<evidence type="ECO:0000313" key="2">
    <source>
        <dbReference type="EMBL" id="KAG6430286.1"/>
    </source>
</evidence>
<evidence type="ECO:0000256" key="1">
    <source>
        <dbReference type="SAM" id="MobiDB-lite"/>
    </source>
</evidence>
<keyword evidence="3" id="KW-1185">Reference proteome</keyword>
<feature type="region of interest" description="Disordered" evidence="1">
    <location>
        <begin position="422"/>
        <end position="460"/>
    </location>
</feature>
<dbReference type="PANTHER" id="PTHR33416:SF20">
    <property type="entry name" value="NUCLEAR PORE COMPLEX PROTEIN NUP1"/>
    <property type="match status" value="1"/>
</dbReference>
<feature type="compositionally biased region" description="Low complexity" evidence="1">
    <location>
        <begin position="48"/>
        <end position="57"/>
    </location>
</feature>
<feature type="compositionally biased region" description="Basic residues" evidence="1">
    <location>
        <begin position="1279"/>
        <end position="1294"/>
    </location>
</feature>
<feature type="region of interest" description="Disordered" evidence="1">
    <location>
        <begin position="1266"/>
        <end position="1294"/>
    </location>
</feature>
<feature type="region of interest" description="Disordered" evidence="1">
    <location>
        <begin position="731"/>
        <end position="787"/>
    </location>
</feature>
<feature type="region of interest" description="Disordered" evidence="1">
    <location>
        <begin position="1183"/>
        <end position="1237"/>
    </location>
</feature>
<feature type="region of interest" description="Disordered" evidence="1">
    <location>
        <begin position="344"/>
        <end position="372"/>
    </location>
</feature>
<feature type="region of interest" description="Disordered" evidence="1">
    <location>
        <begin position="652"/>
        <end position="671"/>
    </location>
</feature>
<dbReference type="PANTHER" id="PTHR33416">
    <property type="entry name" value="NUCLEAR PORE COMPLEX PROTEIN NUP1"/>
    <property type="match status" value="1"/>
</dbReference>
<feature type="compositionally biased region" description="Polar residues" evidence="1">
    <location>
        <begin position="661"/>
        <end position="671"/>
    </location>
</feature>
<reference evidence="2" key="2">
    <citation type="submission" date="2020-08" db="EMBL/GenBank/DDBJ databases">
        <title>Plant Genome Project.</title>
        <authorList>
            <person name="Zhang R.-G."/>
        </authorList>
    </citation>
    <scope>NUCLEOTIDE SEQUENCE</scope>
    <source>
        <strain evidence="2">Huo1</strain>
        <tissue evidence="2">Leaf</tissue>
    </source>
</reference>
<name>A0A8X9A7D3_SALSN</name>
<feature type="region of interest" description="Disordered" evidence="1">
    <location>
        <begin position="625"/>
        <end position="647"/>
    </location>
</feature>
<sequence length="1294" mass="134406">MSTPEEAGVTANATTSSYAGGGVGGKFRKKPFRRQATPYDRPPTAFRDNNINSNDSSSSWLTKLVVEPASKLISYGADRFFGSVFRRRLPPQPPESNAQDGLPESNSQDGLSESNSQESDGDQGTCLNNVQQLIDTFAFLLKSDRDEQEPRIGQCSQPINNSSSHGVTVTELEHLLKQKTFTRSEISYLAELLQSRAAEVSPGDASRINVVSVLDSSRQKEFGSGISEGNKNDGIESSAIVLTPINNSKVLGNDIVSPAELAKSYMGSRTSQVSQSLLGMRNQLGNDGTWLLADALNPPKSPIVSLARRSSVGLSAAENVYITPLSRGRSAIYTMARTPYSRVHPTSISKRSGINSRGFAGPSTSTSSLSPLENDGKYDLRLGTLKRRSSVLDAEIGSVGPIRRIRQKSDLLASRFHHNAHGVGVGSHAKQKPQMNGDKRNKTLKNSGENENESVPRTSYAHIPSKSKEVAAKILQQLEKISPKEKSPGSKLVAMQENSYLKLFSSRLPGQALWSMEDVGTSKMLLNAQDDLKSVNLTNNTLPDVHESSPQQQGKTEGNNPNDSFIPSGRWNSVLNNDSAVSLKASTSGLGAGDSVVKNGSSLPQKKRALRMSIEEGSLELADAERNGRASRSLSNNKGPFEYLHTKPAGDARTTFKSEDNSSMGLSSRSTSELTSGAVTFEKGTSVIAIPASEGKNSAASQSQILTSSVPAFDKAKEANSSNFFSFSSKAADNSPSFPSGSTKRAESAERSSSLANTSMSVGSKVGTFDSETGLHMKPGKVVDTNGKCDDGSSAALTGPLVSRSSPLSFPAASFGDMHSTSTGSAPPFTPLTSSANFLPTGGSTSTAVPFSGSIFGGAEKSLGSGGPLFKFVSSVDPPTTVSVAPETSISETADQRAKIDINPNSGTSSTSYSTVAAATTGSTNSIFKLGSSLNNSTGSSLQNSNFAIATKSPVFGAGTILQGTSPESVPSALVPAHNMNTDSYLGSVPTPSISIGFSSLTSTSNTTSLVPDVGPTPSLFKFGATSAAVSEGSTVSSSASATSSPFSFGSSSSTTTVCSNSAPATPVFSFGGTTVSSEPINTTSSFSSYTSGIFSFGGSPVSSSTAHTVSSSGMASNIFGSGCQSKNSPLFGSPPQSSGFLFSASANAAPPMAFNSSSGTSSGPIFSFTSVSASSPVLGGGFAASPGNNDKMNAEDSMTEDPVPSSSPTPVFGQASASPATPTFAFGSAAPPQNNPFMFNSQQNQVPLQSPSSFQASGSVEFNAGGSFSLGSAGGDKSKRKIVKVSRLKNRKK</sequence>
<evidence type="ECO:0000313" key="3">
    <source>
        <dbReference type="Proteomes" id="UP000298416"/>
    </source>
</evidence>
<dbReference type="GO" id="GO:0005635">
    <property type="term" value="C:nuclear envelope"/>
    <property type="evidence" value="ECO:0007669"/>
    <property type="project" value="TreeGrafter"/>
</dbReference>
<protein>
    <recommendedName>
        <fullName evidence="4">Nuclear pore complex protein NUP1-like</fullName>
    </recommendedName>
</protein>
<feature type="region of interest" description="Disordered" evidence="1">
    <location>
        <begin position="86"/>
        <end position="125"/>
    </location>
</feature>
<proteinExistence type="predicted"/>
<feature type="compositionally biased region" description="Low complexity" evidence="1">
    <location>
        <begin position="362"/>
        <end position="372"/>
    </location>
</feature>
<feature type="compositionally biased region" description="Polar residues" evidence="1">
    <location>
        <begin position="95"/>
        <end position="118"/>
    </location>
</feature>
<feature type="compositionally biased region" description="Polar residues" evidence="1">
    <location>
        <begin position="344"/>
        <end position="355"/>
    </location>
</feature>
<organism evidence="2">
    <name type="scientific">Salvia splendens</name>
    <name type="common">Scarlet sage</name>
    <dbReference type="NCBI Taxonomy" id="180675"/>
    <lineage>
        <taxon>Eukaryota</taxon>
        <taxon>Viridiplantae</taxon>
        <taxon>Streptophyta</taxon>
        <taxon>Embryophyta</taxon>
        <taxon>Tracheophyta</taxon>
        <taxon>Spermatophyta</taxon>
        <taxon>Magnoliopsida</taxon>
        <taxon>eudicotyledons</taxon>
        <taxon>Gunneridae</taxon>
        <taxon>Pentapetalae</taxon>
        <taxon>asterids</taxon>
        <taxon>lamiids</taxon>
        <taxon>Lamiales</taxon>
        <taxon>Lamiaceae</taxon>
        <taxon>Nepetoideae</taxon>
        <taxon>Mentheae</taxon>
        <taxon>Salviinae</taxon>
        <taxon>Salvia</taxon>
        <taxon>Salvia subgen. Calosphace</taxon>
        <taxon>core Calosphace</taxon>
    </lineage>
</organism>
<dbReference type="EMBL" id="PNBA02000003">
    <property type="protein sequence ID" value="KAG6430286.1"/>
    <property type="molecule type" value="Genomic_DNA"/>
</dbReference>
<dbReference type="Proteomes" id="UP000298416">
    <property type="component" value="Unassembled WGS sequence"/>
</dbReference>
<dbReference type="GO" id="GO:0016973">
    <property type="term" value="P:poly(A)+ mRNA export from nucleus"/>
    <property type="evidence" value="ECO:0007669"/>
    <property type="project" value="TreeGrafter"/>
</dbReference>
<feature type="compositionally biased region" description="Polar residues" evidence="1">
    <location>
        <begin position="1205"/>
        <end position="1222"/>
    </location>
</feature>
<feature type="region of interest" description="Disordered" evidence="1">
    <location>
        <begin position="538"/>
        <end position="571"/>
    </location>
</feature>
<feature type="region of interest" description="Disordered" evidence="1">
    <location>
        <begin position="1"/>
        <end position="57"/>
    </location>
</feature>
<dbReference type="GO" id="GO:0071763">
    <property type="term" value="P:nuclear membrane organization"/>
    <property type="evidence" value="ECO:0007669"/>
    <property type="project" value="TreeGrafter"/>
</dbReference>
<reference evidence="2" key="1">
    <citation type="submission" date="2018-01" db="EMBL/GenBank/DDBJ databases">
        <authorList>
            <person name="Mao J.F."/>
        </authorList>
    </citation>
    <scope>NUCLEOTIDE SEQUENCE</scope>
    <source>
        <strain evidence="2">Huo1</strain>
        <tissue evidence="2">Leaf</tissue>
    </source>
</reference>
<gene>
    <name evidence="2" type="ORF">SASPL_108350</name>
</gene>
<comment type="caution">
    <text evidence="2">The sequence shown here is derived from an EMBL/GenBank/DDBJ whole genome shotgun (WGS) entry which is preliminary data.</text>
</comment>
<evidence type="ECO:0008006" key="4">
    <source>
        <dbReference type="Google" id="ProtNLM"/>
    </source>
</evidence>
<accession>A0A8X9A7D3</accession>